<reference evidence="5" key="2">
    <citation type="submission" date="2025-08" db="UniProtKB">
        <authorList>
            <consortium name="RefSeq"/>
        </authorList>
    </citation>
    <scope>IDENTIFICATION</scope>
    <source>
        <tissue evidence="5">Leaf</tissue>
    </source>
</reference>
<dbReference type="GeneID" id="115743904"/>
<feature type="domain" description="Protein kinase" evidence="3">
    <location>
        <begin position="75"/>
        <end position="412"/>
    </location>
</feature>
<comment type="subcellular location">
    <subcellularLocation>
        <location evidence="1">Cell membrane</location>
    </subcellularLocation>
</comment>
<keyword evidence="4" id="KW-1185">Reference proteome</keyword>
<dbReference type="InterPro" id="IPR011009">
    <property type="entry name" value="Kinase-like_dom_sf"/>
</dbReference>
<proteinExistence type="predicted"/>
<sequence length="415" mass="46409">MGVCYGTPDFPTPSFTGYLKSGMKLTITDSSSSDSKSHDLVAAHGHQASRERKILAESSLTVFTVAELKEATKNFGGDALVGEEGFGCVYKGMLHGKQQSGRTKTIITVKKLNPDGTQGYREWLTEIQFLGRISHPNLAKLLGFCQEDETLALVYEFIPKGSLNNHLFRSKWPSLVILDVSEVNFLGSLSHPNIVRLLGYCLEDKELLLVYEYMPKGTLKNHLFGRGSAIKPLPWVLRLKIAIEAARGLAFLHQLERQIICRDFKPSNILLDSSYNAKISDFGLARKGPDEDRSHVSTRVIGTYGYAAPEYIATGHLYVKSDVYSFGVVLVELLTGMRAYDANRPTDQQILVEWVKPHLSKRKLTRIMDSRLEGRYPLKDALDVAALAFQCLQYSPKHRPSMHEVVQTLERISSS</sequence>
<dbReference type="GO" id="GO:0016301">
    <property type="term" value="F:kinase activity"/>
    <property type="evidence" value="ECO:0007669"/>
    <property type="project" value="UniProtKB-KW"/>
</dbReference>
<dbReference type="Proteomes" id="UP000827889">
    <property type="component" value="Chromosome 1"/>
</dbReference>
<dbReference type="CDD" id="cd14066">
    <property type="entry name" value="STKc_IRAK"/>
    <property type="match status" value="1"/>
</dbReference>
<reference evidence="4" key="1">
    <citation type="submission" date="2025-05" db="UniProtKB">
        <authorList>
            <consortium name="RefSeq"/>
        </authorList>
    </citation>
    <scope>NUCLEOTIDE SEQUENCE [LARGE SCALE GENOMIC DNA]</scope>
</reference>
<dbReference type="Gene3D" id="1.10.510.10">
    <property type="entry name" value="Transferase(Phosphotransferase) domain 1"/>
    <property type="match status" value="1"/>
</dbReference>
<keyword evidence="5" id="KW-0808">Transferase</keyword>
<evidence type="ECO:0000313" key="4">
    <source>
        <dbReference type="Proteomes" id="UP000827889"/>
    </source>
</evidence>
<dbReference type="InterPro" id="IPR001245">
    <property type="entry name" value="Ser-Thr/Tyr_kinase_cat_dom"/>
</dbReference>
<organism evidence="4 5">
    <name type="scientific">Rhodamnia argentea</name>
    <dbReference type="NCBI Taxonomy" id="178133"/>
    <lineage>
        <taxon>Eukaryota</taxon>
        <taxon>Viridiplantae</taxon>
        <taxon>Streptophyta</taxon>
        <taxon>Embryophyta</taxon>
        <taxon>Tracheophyta</taxon>
        <taxon>Spermatophyta</taxon>
        <taxon>Magnoliopsida</taxon>
        <taxon>eudicotyledons</taxon>
        <taxon>Gunneridae</taxon>
        <taxon>Pentapetalae</taxon>
        <taxon>rosids</taxon>
        <taxon>malvids</taxon>
        <taxon>Myrtales</taxon>
        <taxon>Myrtaceae</taxon>
        <taxon>Myrtoideae</taxon>
        <taxon>Myrteae</taxon>
        <taxon>Australasian group</taxon>
        <taxon>Rhodamnia</taxon>
    </lineage>
</organism>
<dbReference type="RefSeq" id="XP_048128820.1">
    <property type="nucleotide sequence ID" value="XM_048272863.1"/>
</dbReference>
<gene>
    <name evidence="5" type="primary">LOC115743904</name>
</gene>
<accession>A0ABM3GWV1</accession>
<evidence type="ECO:0000259" key="3">
    <source>
        <dbReference type="PROSITE" id="PS50011"/>
    </source>
</evidence>
<evidence type="ECO:0000256" key="2">
    <source>
        <dbReference type="ARBA" id="ARBA00022475"/>
    </source>
</evidence>
<evidence type="ECO:0000313" key="5">
    <source>
        <dbReference type="RefSeq" id="XP_048128820.1"/>
    </source>
</evidence>
<dbReference type="InterPro" id="IPR050823">
    <property type="entry name" value="Plant_Ser_Thr_Prot_Kinase"/>
</dbReference>
<keyword evidence="2" id="KW-1003">Cell membrane</keyword>
<dbReference type="Pfam" id="PF00069">
    <property type="entry name" value="Pkinase"/>
    <property type="match status" value="1"/>
</dbReference>
<keyword evidence="5" id="KW-0418">Kinase</keyword>
<dbReference type="Gene3D" id="3.30.200.20">
    <property type="entry name" value="Phosphorylase Kinase, domain 1"/>
    <property type="match status" value="2"/>
</dbReference>
<protein>
    <submittedName>
        <fullName evidence="5">Probable serine/threonine-protein kinase PIX13 isoform X1</fullName>
    </submittedName>
</protein>
<dbReference type="InterPro" id="IPR000719">
    <property type="entry name" value="Prot_kinase_dom"/>
</dbReference>
<keyword evidence="2" id="KW-0472">Membrane</keyword>
<dbReference type="SUPFAM" id="SSF56112">
    <property type="entry name" value="Protein kinase-like (PK-like)"/>
    <property type="match status" value="2"/>
</dbReference>
<evidence type="ECO:0000256" key="1">
    <source>
        <dbReference type="ARBA" id="ARBA00004236"/>
    </source>
</evidence>
<dbReference type="PANTHER" id="PTHR45621">
    <property type="entry name" value="OS01G0588500 PROTEIN-RELATED"/>
    <property type="match status" value="1"/>
</dbReference>
<name>A0ABM3GWV1_9MYRT</name>
<dbReference type="PROSITE" id="PS50011">
    <property type="entry name" value="PROTEIN_KINASE_DOM"/>
    <property type="match status" value="1"/>
</dbReference>
<dbReference type="Pfam" id="PF07714">
    <property type="entry name" value="PK_Tyr_Ser-Thr"/>
    <property type="match status" value="1"/>
</dbReference>